<gene>
    <name evidence="13" type="ORF">EMK97_05795</name>
</gene>
<feature type="signal peptide" evidence="11">
    <location>
        <begin position="1"/>
        <end position="22"/>
    </location>
</feature>
<proteinExistence type="predicted"/>
<dbReference type="PRINTS" id="PR00182">
    <property type="entry name" value="ECOLNEIPORIN"/>
</dbReference>
<evidence type="ECO:0000256" key="5">
    <source>
        <dbReference type="ARBA" id="ARBA00022692"/>
    </source>
</evidence>
<evidence type="ECO:0000256" key="11">
    <source>
        <dbReference type="SAM" id="SignalP"/>
    </source>
</evidence>
<keyword evidence="3" id="KW-0813">Transport</keyword>
<evidence type="ECO:0000313" key="13">
    <source>
        <dbReference type="EMBL" id="QBG35263.1"/>
    </source>
</evidence>
<dbReference type="RefSeq" id="WP_130600267.1">
    <property type="nucleotide sequence ID" value="NZ_CP034759.1"/>
</dbReference>
<keyword evidence="10" id="KW-0998">Cell outer membrane</keyword>
<dbReference type="InterPro" id="IPR033900">
    <property type="entry name" value="Gram_neg_porin_domain"/>
</dbReference>
<dbReference type="AlphaFoldDB" id="A0A4P6P295"/>
<evidence type="ECO:0000313" key="14">
    <source>
        <dbReference type="Proteomes" id="UP000290244"/>
    </source>
</evidence>
<dbReference type="InterPro" id="IPR001702">
    <property type="entry name" value="Porin_Gram-ve"/>
</dbReference>
<evidence type="ECO:0000256" key="9">
    <source>
        <dbReference type="ARBA" id="ARBA00023136"/>
    </source>
</evidence>
<comment type="subunit">
    <text evidence="2">Homotrimer.</text>
</comment>
<feature type="domain" description="Porin" evidence="12">
    <location>
        <begin position="18"/>
        <end position="299"/>
    </location>
</feature>
<dbReference type="PANTHER" id="PTHR34501:SF9">
    <property type="entry name" value="MAJOR OUTER MEMBRANE PROTEIN P.IA"/>
    <property type="match status" value="1"/>
</dbReference>
<dbReference type="GO" id="GO:0015288">
    <property type="term" value="F:porin activity"/>
    <property type="evidence" value="ECO:0007669"/>
    <property type="project" value="UniProtKB-KW"/>
</dbReference>
<evidence type="ECO:0000256" key="2">
    <source>
        <dbReference type="ARBA" id="ARBA00011233"/>
    </source>
</evidence>
<dbReference type="GO" id="GO:0034220">
    <property type="term" value="P:monoatomic ion transmembrane transport"/>
    <property type="evidence" value="ECO:0007669"/>
    <property type="project" value="InterPro"/>
</dbReference>
<keyword evidence="14" id="KW-1185">Reference proteome</keyword>
<keyword evidence="7" id="KW-0406">Ion transport</keyword>
<accession>A0A4P6P295</accession>
<name>A0A4P6P295_9GAMM</name>
<keyword evidence="5" id="KW-0812">Transmembrane</keyword>
<feature type="chain" id="PRO_5020878165" evidence="11">
    <location>
        <begin position="23"/>
        <end position="315"/>
    </location>
</feature>
<evidence type="ECO:0000256" key="1">
    <source>
        <dbReference type="ARBA" id="ARBA00004571"/>
    </source>
</evidence>
<sequence length="315" mass="34575">MKFSKQALLVAMLPVIHAPVMAANVDIYGRADVSVQSSDDGEGNYSEIKSNASRIGFKGNHALTEDLEVVFKAEFEIDIDGDGDTFKQRNQYIGLKGVFGEVLFGKNDSMLKQSQGKADVFSDLNGDIKHLWVGENRLSNTVSYKTPKYHGLQLGLTYVAEDEVDGQDALSVAAFYGDKKLKKSNVYASVAYDSEVKGKSRDGAVSGYFDTIRATVAGKFSGVTLALMLQNQEDIDTGEEMDGFMVSAKYSLDKFTFKGQYQGADHKDGDNRSGMTAGVDYKLAKSTKLYAFYTSFDLDTVNDQDYLAAGIQYNF</sequence>
<dbReference type="KEGG" id="lsd:EMK97_05795"/>
<dbReference type="PANTHER" id="PTHR34501">
    <property type="entry name" value="PROTEIN YDDL-RELATED"/>
    <property type="match status" value="1"/>
</dbReference>
<keyword evidence="4" id="KW-1134">Transmembrane beta strand</keyword>
<organism evidence="13 14">
    <name type="scientific">Litorilituus sediminis</name>
    <dbReference type="NCBI Taxonomy" id="718192"/>
    <lineage>
        <taxon>Bacteria</taxon>
        <taxon>Pseudomonadati</taxon>
        <taxon>Pseudomonadota</taxon>
        <taxon>Gammaproteobacteria</taxon>
        <taxon>Alteromonadales</taxon>
        <taxon>Colwelliaceae</taxon>
        <taxon>Litorilituus</taxon>
    </lineage>
</organism>
<evidence type="ECO:0000256" key="7">
    <source>
        <dbReference type="ARBA" id="ARBA00023065"/>
    </source>
</evidence>
<dbReference type="SUPFAM" id="SSF56935">
    <property type="entry name" value="Porins"/>
    <property type="match status" value="1"/>
</dbReference>
<protein>
    <submittedName>
        <fullName evidence="13">Porin</fullName>
    </submittedName>
</protein>
<reference evidence="13 14" key="1">
    <citation type="submission" date="2018-12" db="EMBL/GenBank/DDBJ databases">
        <title>Complete genome of Litorilituus sediminis.</title>
        <authorList>
            <person name="Liu A."/>
            <person name="Rong J."/>
        </authorList>
    </citation>
    <scope>NUCLEOTIDE SEQUENCE [LARGE SCALE GENOMIC DNA]</scope>
    <source>
        <strain evidence="13 14">JCM 17549</strain>
    </source>
</reference>
<evidence type="ECO:0000256" key="10">
    <source>
        <dbReference type="ARBA" id="ARBA00023237"/>
    </source>
</evidence>
<evidence type="ECO:0000256" key="8">
    <source>
        <dbReference type="ARBA" id="ARBA00023114"/>
    </source>
</evidence>
<evidence type="ECO:0000256" key="4">
    <source>
        <dbReference type="ARBA" id="ARBA00022452"/>
    </source>
</evidence>
<evidence type="ECO:0000256" key="3">
    <source>
        <dbReference type="ARBA" id="ARBA00022448"/>
    </source>
</evidence>
<keyword evidence="6 11" id="KW-0732">Signal</keyword>
<comment type="subcellular location">
    <subcellularLocation>
        <location evidence="1">Cell outer membrane</location>
        <topology evidence="1">Multi-pass membrane protein</topology>
    </subcellularLocation>
</comment>
<dbReference type="Pfam" id="PF13609">
    <property type="entry name" value="Porin_4"/>
    <property type="match status" value="1"/>
</dbReference>
<dbReference type="GO" id="GO:0009279">
    <property type="term" value="C:cell outer membrane"/>
    <property type="evidence" value="ECO:0007669"/>
    <property type="project" value="UniProtKB-SubCell"/>
</dbReference>
<dbReference type="InterPro" id="IPR050298">
    <property type="entry name" value="Gram-neg_bact_OMP"/>
</dbReference>
<dbReference type="PRINTS" id="PR00184">
    <property type="entry name" value="NEISSPPORIN"/>
</dbReference>
<dbReference type="Gene3D" id="2.40.160.10">
    <property type="entry name" value="Porin"/>
    <property type="match status" value="1"/>
</dbReference>
<keyword evidence="8" id="KW-0626">Porin</keyword>
<dbReference type="InterPro" id="IPR002299">
    <property type="entry name" value="Porin_Neis"/>
</dbReference>
<keyword evidence="9" id="KW-0472">Membrane</keyword>
<dbReference type="CDD" id="cd00342">
    <property type="entry name" value="gram_neg_porins"/>
    <property type="match status" value="1"/>
</dbReference>
<dbReference type="EMBL" id="CP034759">
    <property type="protein sequence ID" value="QBG35263.1"/>
    <property type="molecule type" value="Genomic_DNA"/>
</dbReference>
<dbReference type="GO" id="GO:0046930">
    <property type="term" value="C:pore complex"/>
    <property type="evidence" value="ECO:0007669"/>
    <property type="project" value="UniProtKB-KW"/>
</dbReference>
<evidence type="ECO:0000256" key="6">
    <source>
        <dbReference type="ARBA" id="ARBA00022729"/>
    </source>
</evidence>
<evidence type="ECO:0000259" key="12">
    <source>
        <dbReference type="Pfam" id="PF13609"/>
    </source>
</evidence>
<dbReference type="OrthoDB" id="8173690at2"/>
<dbReference type="InterPro" id="IPR023614">
    <property type="entry name" value="Porin_dom_sf"/>
</dbReference>
<dbReference type="Proteomes" id="UP000290244">
    <property type="component" value="Chromosome"/>
</dbReference>